<protein>
    <recommendedName>
        <fullName evidence="2">NADH dehydrogenase [ubiquinone] 1 alpha subcomplex subunit 12</fullName>
    </recommendedName>
</protein>
<keyword evidence="4" id="KW-1185">Reference proteome</keyword>
<dbReference type="GO" id="GO:0005743">
    <property type="term" value="C:mitochondrial inner membrane"/>
    <property type="evidence" value="ECO:0007669"/>
    <property type="project" value="UniProtKB-SubCell"/>
</dbReference>
<dbReference type="InterPro" id="IPR007763">
    <property type="entry name" value="NDUFA12"/>
</dbReference>
<dbReference type="PANTHER" id="PTHR12910">
    <property type="entry name" value="NADH-UBIQUINONE OXIDOREDUCTASE SUBUNIT B17.2"/>
    <property type="match status" value="1"/>
</dbReference>
<comment type="subunit">
    <text evidence="2">Complex I is composed of 45 different subunits.</text>
</comment>
<dbReference type="KEGG" id="dam:107035796"/>
<dbReference type="Proteomes" id="UP000297026">
    <property type="component" value="Unassembled WGS sequence"/>
</dbReference>
<keyword evidence="2" id="KW-0999">Mitochondrion inner membrane</keyword>
<sequence>MSFLKGYLNIFANGVKIIKQNGGLVGCIRTLYRMDDLKWGNCVGEDKYGNKYYENNYYFVGRNRWVVYAPYVNMDYDGSQVPAEWFGWLHYKTDLLPHKDPNRPHYKWMIDHRMNPSGTKDAYMPYSTTKPKIEPWKPPQC</sequence>
<dbReference type="GO" id="GO:0006979">
    <property type="term" value="P:response to oxidative stress"/>
    <property type="evidence" value="ECO:0007669"/>
    <property type="project" value="TreeGrafter"/>
</dbReference>
<dbReference type="CTD" id="33443"/>
<comment type="subcellular location">
    <subcellularLocation>
        <location evidence="2">Mitochondrion inner membrane</location>
        <topology evidence="2">Peripheral membrane protein</topology>
        <orientation evidence="2">Matrix side</orientation>
    </subcellularLocation>
</comment>
<name>A0A4E0RME6_9HYME</name>
<organism evidence="3 4">
    <name type="scientific">Diachasma alloeum</name>
    <dbReference type="NCBI Taxonomy" id="454923"/>
    <lineage>
        <taxon>Eukaryota</taxon>
        <taxon>Metazoa</taxon>
        <taxon>Ecdysozoa</taxon>
        <taxon>Arthropoda</taxon>
        <taxon>Hexapoda</taxon>
        <taxon>Insecta</taxon>
        <taxon>Pterygota</taxon>
        <taxon>Neoptera</taxon>
        <taxon>Endopterygota</taxon>
        <taxon>Hymenoptera</taxon>
        <taxon>Apocrita</taxon>
        <taxon>Ichneumonoidea</taxon>
        <taxon>Braconidae</taxon>
        <taxon>Opiinae</taxon>
        <taxon>Diachasma</taxon>
    </lineage>
</organism>
<gene>
    <name evidence="3" type="primary">ND-B17.2</name>
    <name evidence="3" type="ORF">DALL_DALL000102</name>
</gene>
<dbReference type="OrthoDB" id="274641at2759"/>
<keyword evidence="2" id="KW-0249">Electron transport</keyword>
<keyword evidence="2" id="KW-0496">Mitochondrion</keyword>
<proteinExistence type="inferred from homology"/>
<evidence type="ECO:0000313" key="4">
    <source>
        <dbReference type="Proteomes" id="UP000297026"/>
    </source>
</evidence>
<dbReference type="GO" id="GO:0045271">
    <property type="term" value="C:respiratory chain complex I"/>
    <property type="evidence" value="ECO:0007669"/>
    <property type="project" value="InterPro"/>
</dbReference>
<keyword evidence="2" id="KW-0472">Membrane</keyword>
<comment type="function">
    <text evidence="2">Accessory subunit of the mitochondrial membrane respiratory chain NADH dehydrogenase (Complex I), that is believed not to be involved in catalysis. Complex I functions in the transfer of electrons from NADH to the respiratory chain. The immediate electron acceptor for the enzyme is believed to be ubiquinone.</text>
</comment>
<dbReference type="PANTHER" id="PTHR12910:SF2">
    <property type="entry name" value="NADH DEHYDROGENASE [UBIQUINONE] 1 ALPHA SUBCOMPLEX SUBUNIT 12"/>
    <property type="match status" value="1"/>
</dbReference>
<evidence type="ECO:0000256" key="1">
    <source>
        <dbReference type="ARBA" id="ARBA00007355"/>
    </source>
</evidence>
<reference evidence="3" key="1">
    <citation type="submission" date="2019-02" db="EMBL/GenBank/DDBJ databases">
        <title>Genome of the parasitoid wasp Diachasma alloeum, an emerging model for ecological speciation and transitions to asexual reproduction.</title>
        <authorList>
            <person name="Robertson H.M."/>
            <person name="Walden K.K."/>
            <person name="Tvedte E.S."/>
            <person name="Hood G.R."/>
            <person name="Feder J.L."/>
            <person name="Forbes A.A."/>
            <person name="Logsdon J.M."/>
            <person name="Mcelroy K.E."/>
        </authorList>
    </citation>
    <scope>NUCLEOTIDE SEQUENCE [LARGE SCALE GENOMIC DNA]</scope>
    <source>
        <strain evidence="3">Michigan</strain>
    </source>
</reference>
<evidence type="ECO:0000256" key="2">
    <source>
        <dbReference type="RuleBase" id="RU363103"/>
    </source>
</evidence>
<accession>A0A4E0RME6</accession>
<dbReference type="EMBL" id="ML158582">
    <property type="protein sequence ID" value="THK32928.1"/>
    <property type="molecule type" value="Genomic_DNA"/>
</dbReference>
<dbReference type="AlphaFoldDB" id="A0A4E0RME6"/>
<evidence type="ECO:0000313" key="3">
    <source>
        <dbReference type="EMBL" id="THK32928.1"/>
    </source>
</evidence>
<comment type="similarity">
    <text evidence="1 2">Belongs to the complex I NDUFA12 subunit family.</text>
</comment>
<keyword evidence="2" id="KW-0679">Respiratory chain</keyword>
<dbReference type="Pfam" id="PF05071">
    <property type="entry name" value="NDUFA12"/>
    <property type="match status" value="1"/>
</dbReference>
<dbReference type="GeneID" id="107035796"/>
<keyword evidence="2" id="KW-0813">Transport</keyword>